<gene>
    <name evidence="15" type="ORF">HXM94_02660</name>
    <name evidence="17" type="ORF">NM222_02035</name>
    <name evidence="16" type="ORF">NND69_02115</name>
    <name evidence="14" type="ORF">NW74_05810</name>
</gene>
<keyword evidence="10 13" id="KW-1133">Transmembrane helix</keyword>
<evidence type="ECO:0000256" key="5">
    <source>
        <dbReference type="ARBA" id="ARBA00022670"/>
    </source>
</evidence>
<keyword evidence="5 15" id="KW-0645">Protease</keyword>
<dbReference type="Proteomes" id="UP001210690">
    <property type="component" value="Chromosome"/>
</dbReference>
<keyword evidence="8" id="KW-0378">Hydrolase</keyword>
<evidence type="ECO:0000313" key="16">
    <source>
        <dbReference type="EMBL" id="MCZ7407165.1"/>
    </source>
</evidence>
<evidence type="ECO:0000256" key="10">
    <source>
        <dbReference type="ARBA" id="ARBA00022989"/>
    </source>
</evidence>
<feature type="transmembrane region" description="Helical" evidence="13">
    <location>
        <begin position="86"/>
        <end position="109"/>
    </location>
</feature>
<feature type="transmembrane region" description="Helical" evidence="13">
    <location>
        <begin position="47"/>
        <end position="66"/>
    </location>
</feature>
<dbReference type="GO" id="GO:0005886">
    <property type="term" value="C:plasma membrane"/>
    <property type="evidence" value="ECO:0007669"/>
    <property type="project" value="UniProtKB-SubCell"/>
</dbReference>
<evidence type="ECO:0000256" key="11">
    <source>
        <dbReference type="ARBA" id="ARBA00023049"/>
    </source>
</evidence>
<accession>A0A0B4S219</accession>
<dbReference type="Proteomes" id="UP000031386">
    <property type="component" value="Chromosome"/>
</dbReference>
<keyword evidence="9" id="KW-0862">Zinc</keyword>
<evidence type="ECO:0000313" key="17">
    <source>
        <dbReference type="EMBL" id="WBB31277.1"/>
    </source>
</evidence>
<evidence type="ECO:0000256" key="9">
    <source>
        <dbReference type="ARBA" id="ARBA00022833"/>
    </source>
</evidence>
<feature type="transmembrane region" description="Helical" evidence="13">
    <location>
        <begin position="115"/>
        <end position="138"/>
    </location>
</feature>
<dbReference type="GO" id="GO:0046872">
    <property type="term" value="F:metal ion binding"/>
    <property type="evidence" value="ECO:0007669"/>
    <property type="project" value="UniProtKB-KW"/>
</dbReference>
<dbReference type="GO" id="GO:0006508">
    <property type="term" value="P:proteolysis"/>
    <property type="evidence" value="ECO:0007669"/>
    <property type="project" value="UniProtKB-KW"/>
</dbReference>
<name>A0A0B4S219_9FIRM</name>
<evidence type="ECO:0000313" key="18">
    <source>
        <dbReference type="Proteomes" id="UP000031386"/>
    </source>
</evidence>
<dbReference type="STRING" id="33033.NW74_05810"/>
<dbReference type="InterPro" id="IPR044537">
    <property type="entry name" value="Rip2-like"/>
</dbReference>
<sequence>MDFIMEHLIVGIAVMFVIIACRVFQANVALALGDDTPKLNGSTSLNPVNHIDLVGFICFLVFKFGWAKPLEVNVSKFKNRFWGKIIYSLSNAFMCFLIALISAIIYIIIGSNSGFLFLLFRDIFSISIVFGIIGLIPLPPFDGAIFVSAFLSREVEYEYFKLSNYTTFILLALILTRTFGTFLSPVVNTVGKFIIKLAYMLVM</sequence>
<keyword evidence="6 13" id="KW-0812">Transmembrane</keyword>
<dbReference type="OrthoDB" id="9800627at2"/>
<evidence type="ECO:0000313" key="15">
    <source>
        <dbReference type="EMBL" id="MBF1306681.1"/>
    </source>
</evidence>
<keyword evidence="7" id="KW-0479">Metal-binding</keyword>
<keyword evidence="12 13" id="KW-0472">Membrane</keyword>
<dbReference type="AlphaFoldDB" id="A0A0B4S219"/>
<keyword evidence="11" id="KW-0482">Metalloprotease</keyword>
<evidence type="ECO:0000256" key="13">
    <source>
        <dbReference type="SAM" id="Phobius"/>
    </source>
</evidence>
<organism evidence="14 18">
    <name type="scientific">Parvimonas micra</name>
    <dbReference type="NCBI Taxonomy" id="33033"/>
    <lineage>
        <taxon>Bacteria</taxon>
        <taxon>Bacillati</taxon>
        <taxon>Bacillota</taxon>
        <taxon>Tissierellia</taxon>
        <taxon>Tissierellales</taxon>
        <taxon>Peptoniphilaceae</taxon>
        <taxon>Parvimonas</taxon>
    </lineage>
</organism>
<evidence type="ECO:0000256" key="2">
    <source>
        <dbReference type="ARBA" id="ARBA00004651"/>
    </source>
</evidence>
<protein>
    <submittedName>
        <fullName evidence="14">Peptidase M50</fullName>
    </submittedName>
    <submittedName>
        <fullName evidence="15">Site-2 protease family protein</fullName>
    </submittedName>
</protein>
<reference evidence="15" key="2">
    <citation type="submission" date="2020-04" db="EMBL/GenBank/DDBJ databases">
        <title>Deep metagenomics examines the oral microbiome during advanced dental caries in children, revealing novel taxa and co-occurrences with host molecules.</title>
        <authorList>
            <person name="Baker J.L."/>
            <person name="Morton J.T."/>
            <person name="Dinis M."/>
            <person name="Alvarez R."/>
            <person name="Tran N.C."/>
            <person name="Knight R."/>
            <person name="Edlund A."/>
        </authorList>
    </citation>
    <scope>NUCLEOTIDE SEQUENCE</scope>
    <source>
        <strain evidence="15">JCVI_23_bin.11</strain>
    </source>
</reference>
<dbReference type="GO" id="GO:0008237">
    <property type="term" value="F:metallopeptidase activity"/>
    <property type="evidence" value="ECO:0007669"/>
    <property type="project" value="UniProtKB-KW"/>
</dbReference>
<dbReference type="Proteomes" id="UP000758611">
    <property type="component" value="Unassembled WGS sequence"/>
</dbReference>
<dbReference type="EMBL" id="JABZRE010000006">
    <property type="protein sequence ID" value="MBF1306681.1"/>
    <property type="molecule type" value="Genomic_DNA"/>
</dbReference>
<dbReference type="Proteomes" id="UP001141458">
    <property type="component" value="Unassembled WGS sequence"/>
</dbReference>
<comment type="similarity">
    <text evidence="3">Belongs to the peptidase M50B family.</text>
</comment>
<evidence type="ECO:0000313" key="14">
    <source>
        <dbReference type="EMBL" id="AIZ36882.1"/>
    </source>
</evidence>
<dbReference type="EMBL" id="CP009761">
    <property type="protein sequence ID" value="AIZ36882.1"/>
    <property type="molecule type" value="Genomic_DNA"/>
</dbReference>
<dbReference type="PANTHER" id="PTHR35864:SF1">
    <property type="entry name" value="ZINC METALLOPROTEASE YWHC-RELATED"/>
    <property type="match status" value="1"/>
</dbReference>
<evidence type="ECO:0000256" key="12">
    <source>
        <dbReference type="ARBA" id="ARBA00023136"/>
    </source>
</evidence>
<dbReference type="CDD" id="cd06158">
    <property type="entry name" value="S2P-M50_like_1"/>
    <property type="match status" value="1"/>
</dbReference>
<evidence type="ECO:0000256" key="3">
    <source>
        <dbReference type="ARBA" id="ARBA00007931"/>
    </source>
</evidence>
<dbReference type="PANTHER" id="PTHR35864">
    <property type="entry name" value="ZINC METALLOPROTEASE MJ0611-RELATED"/>
    <property type="match status" value="1"/>
</dbReference>
<dbReference type="EMBL" id="CP101412">
    <property type="protein sequence ID" value="WBB31277.1"/>
    <property type="molecule type" value="Genomic_DNA"/>
</dbReference>
<dbReference type="EMBL" id="JANDZV010000001">
    <property type="protein sequence ID" value="MCZ7407165.1"/>
    <property type="molecule type" value="Genomic_DNA"/>
</dbReference>
<dbReference type="KEGG" id="pmic:NW74_05810"/>
<keyword evidence="18" id="KW-1185">Reference proteome</keyword>
<comment type="cofactor">
    <cofactor evidence="1">
        <name>Zn(2+)</name>
        <dbReference type="ChEBI" id="CHEBI:29105"/>
    </cofactor>
</comment>
<dbReference type="GeneID" id="93385321"/>
<evidence type="ECO:0000256" key="6">
    <source>
        <dbReference type="ARBA" id="ARBA00022692"/>
    </source>
</evidence>
<reference evidence="14 18" key="1">
    <citation type="submission" date="2014-10" db="EMBL/GenBank/DDBJ databases">
        <title>Complete genome sequence of Parvimonas micra KCOM 1535 (= ChDC B708).</title>
        <authorList>
            <person name="Kook J.-K."/>
            <person name="Park S.-N."/>
            <person name="Lim Y.K."/>
            <person name="Roh H."/>
        </authorList>
    </citation>
    <scope>NUCLEOTIDE SEQUENCE [LARGE SCALE GENOMIC DNA]</scope>
    <source>
        <strain evidence="14">KCOM 1535</strain>
        <strain evidence="18">KCOM 1535 / ChDC B708</strain>
    </source>
</reference>
<proteinExistence type="inferred from homology"/>
<evidence type="ECO:0000256" key="8">
    <source>
        <dbReference type="ARBA" id="ARBA00022801"/>
    </source>
</evidence>
<evidence type="ECO:0000256" key="7">
    <source>
        <dbReference type="ARBA" id="ARBA00022723"/>
    </source>
</evidence>
<evidence type="ECO:0000256" key="1">
    <source>
        <dbReference type="ARBA" id="ARBA00001947"/>
    </source>
</evidence>
<reference evidence="16" key="3">
    <citation type="submission" date="2022-07" db="EMBL/GenBank/DDBJ databases">
        <title>Parvimonas micra travels from the subgingival sulcus of the human oral cavity to the colorectal adenocarcinoma.</title>
        <authorList>
            <person name="Conde-Perez K."/>
            <person name="Buetas E."/>
            <person name="Aja-Macaya P."/>
            <person name="Martin-De Arribas E."/>
            <person name="Iglesias-Corras I."/>
            <person name="Trigo-Tasende N."/>
            <person name="Nasser-Ali M."/>
            <person name="Estevez L.S."/>
            <person name="Rumbo-Feal S."/>
            <person name="Otero-Alen B."/>
            <person name="Noguera J.F."/>
            <person name="Concha A."/>
            <person name="Pardinas-Lopez S."/>
            <person name="Carda-Dieguez M."/>
            <person name="Gomez-Randulfe I."/>
            <person name="Martinez-Lago N."/>
            <person name="Ladra S."/>
            <person name="Aparicio L.A."/>
            <person name="Bou G."/>
            <person name="Mira A."/>
            <person name="Vallejo J.A."/>
            <person name="Poza M."/>
        </authorList>
    </citation>
    <scope>NUCLEOTIDE SEQUENCE</scope>
    <source>
        <strain evidence="17">PM102KC-G-1</strain>
        <strain evidence="16">PM79KC-AC-4</strain>
    </source>
</reference>
<keyword evidence="4" id="KW-1003">Cell membrane</keyword>
<dbReference type="RefSeq" id="WP_004833025.1">
    <property type="nucleotide sequence ID" value="NZ_CABKNC010000002.1"/>
</dbReference>
<dbReference type="InterPro" id="IPR052348">
    <property type="entry name" value="Metallopeptidase_M50B"/>
</dbReference>
<comment type="subcellular location">
    <subcellularLocation>
        <location evidence="2">Cell membrane</location>
        <topology evidence="2">Multi-pass membrane protein</topology>
    </subcellularLocation>
</comment>
<evidence type="ECO:0000256" key="4">
    <source>
        <dbReference type="ARBA" id="ARBA00022475"/>
    </source>
</evidence>